<keyword evidence="4" id="KW-0131">Cell cycle</keyword>
<dbReference type="PANTHER" id="PTHR18937:SF12">
    <property type="entry name" value="STRUCTURAL MAINTENANCE OF CHROMOSOMES PROTEIN"/>
    <property type="match status" value="1"/>
</dbReference>
<keyword evidence="2" id="KW-0498">Mitosis</keyword>
<keyword evidence="6" id="KW-1185">Reference proteome</keyword>
<dbReference type="GO" id="GO:0007062">
    <property type="term" value="P:sister chromatid cohesion"/>
    <property type="evidence" value="ECO:0007669"/>
    <property type="project" value="TreeGrafter"/>
</dbReference>
<evidence type="ECO:0000256" key="3">
    <source>
        <dbReference type="ARBA" id="ARBA00023242"/>
    </source>
</evidence>
<dbReference type="EMBL" id="UZAL01047901">
    <property type="protein sequence ID" value="VDP85288.1"/>
    <property type="molecule type" value="Genomic_DNA"/>
</dbReference>
<proteinExistence type="predicted"/>
<dbReference type="AlphaFoldDB" id="A0A183Q4T3"/>
<dbReference type="GO" id="GO:0003677">
    <property type="term" value="F:DNA binding"/>
    <property type="evidence" value="ECO:0007669"/>
    <property type="project" value="TreeGrafter"/>
</dbReference>
<gene>
    <name evidence="5" type="ORF">SMTD_LOCUS21619</name>
</gene>
<evidence type="ECO:0000313" key="6">
    <source>
        <dbReference type="Proteomes" id="UP000269396"/>
    </source>
</evidence>
<name>A0A183Q4T3_9TREM</name>
<dbReference type="GO" id="GO:0005634">
    <property type="term" value="C:nucleus"/>
    <property type="evidence" value="ECO:0007669"/>
    <property type="project" value="TreeGrafter"/>
</dbReference>
<accession>A0A183Q4T3</accession>
<evidence type="ECO:0000313" key="5">
    <source>
        <dbReference type="EMBL" id="VDP85288.1"/>
    </source>
</evidence>
<reference evidence="5 6" key="1">
    <citation type="submission" date="2018-11" db="EMBL/GenBank/DDBJ databases">
        <authorList>
            <consortium name="Pathogen Informatics"/>
        </authorList>
    </citation>
    <scope>NUCLEOTIDE SEQUENCE [LARGE SCALE GENOMIC DNA]</scope>
    <source>
        <strain>Denwood</strain>
        <strain evidence="6">Zambia</strain>
    </source>
</reference>
<dbReference type="GO" id="GO:0051301">
    <property type="term" value="P:cell division"/>
    <property type="evidence" value="ECO:0007669"/>
    <property type="project" value="UniProtKB-KW"/>
</dbReference>
<protein>
    <submittedName>
        <fullName evidence="5">Uncharacterized protein</fullName>
    </submittedName>
</protein>
<evidence type="ECO:0000256" key="4">
    <source>
        <dbReference type="ARBA" id="ARBA00023306"/>
    </source>
</evidence>
<dbReference type="Proteomes" id="UP000269396">
    <property type="component" value="Unassembled WGS sequence"/>
</dbReference>
<organism evidence="5 6">
    <name type="scientific">Schistosoma mattheei</name>
    <dbReference type="NCBI Taxonomy" id="31246"/>
    <lineage>
        <taxon>Eukaryota</taxon>
        <taxon>Metazoa</taxon>
        <taxon>Spiralia</taxon>
        <taxon>Lophotrochozoa</taxon>
        <taxon>Platyhelminthes</taxon>
        <taxon>Trematoda</taxon>
        <taxon>Digenea</taxon>
        <taxon>Strigeidida</taxon>
        <taxon>Schistosomatoidea</taxon>
        <taxon>Schistosomatidae</taxon>
        <taxon>Schistosoma</taxon>
    </lineage>
</organism>
<dbReference type="Gene3D" id="1.10.287.950">
    <property type="entry name" value="Methyl-accepting chemotaxis protein"/>
    <property type="match status" value="1"/>
</dbReference>
<keyword evidence="1" id="KW-0132">Cell division</keyword>
<dbReference type="STRING" id="31246.A0A183Q4T3"/>
<dbReference type="GO" id="GO:0008278">
    <property type="term" value="C:cohesin complex"/>
    <property type="evidence" value="ECO:0007669"/>
    <property type="project" value="TreeGrafter"/>
</dbReference>
<sequence>MSFFSGDQLSEYHRLKQKVAERTSHLSAVLDNLNREYNEQKDLYDALYRRKNEIESSLKRKETELNENKKRLQKLLEYIDSSNRAITEQRETEKAIREEVELATRRIDEINAELETVVCQLGEAKVERHESSRAAKKQELIENLKRLFPGVVSSTIY</sequence>
<evidence type="ECO:0000256" key="2">
    <source>
        <dbReference type="ARBA" id="ARBA00022776"/>
    </source>
</evidence>
<dbReference type="PANTHER" id="PTHR18937">
    <property type="entry name" value="STRUCTURAL MAINTENANCE OF CHROMOSOMES SMC FAMILY MEMBER"/>
    <property type="match status" value="1"/>
</dbReference>
<evidence type="ECO:0000256" key="1">
    <source>
        <dbReference type="ARBA" id="ARBA00022618"/>
    </source>
</evidence>
<keyword evidence="3" id="KW-0539">Nucleus</keyword>